<dbReference type="Pfam" id="PF01957">
    <property type="entry name" value="NfeD"/>
    <property type="match status" value="1"/>
</dbReference>
<evidence type="ECO:0000256" key="2">
    <source>
        <dbReference type="ARBA" id="ARBA00022692"/>
    </source>
</evidence>
<protein>
    <submittedName>
        <fullName evidence="8">Uncharacterized protein</fullName>
    </submittedName>
</protein>
<evidence type="ECO:0000256" key="4">
    <source>
        <dbReference type="ARBA" id="ARBA00023136"/>
    </source>
</evidence>
<dbReference type="PANTHER" id="PTHR33507">
    <property type="entry name" value="INNER MEMBRANE PROTEIN YBBJ"/>
    <property type="match status" value="1"/>
</dbReference>
<feature type="domain" description="NfeD1b N-terminal" evidence="7">
    <location>
        <begin position="34"/>
        <end position="221"/>
    </location>
</feature>
<sequence length="391" mass="42867">LHLKTISTLVILTLFPLFHGAYHGHAANDDGRKIYYTLLRGTINNNLADDFEGVLKEAEKANAKVLILEIDTFGGRLDAAVRIKDKLVDTKINTIAFVNKKAISAGALISLATKHIVMAPGSTIGAATPVNLTYWKEKPTSEKVISYFMKEMKSTAEAGGHPGNIAAAMVDPDLQIAGVVEKGKLLTLTTKEAIRLKVAEYEVQDLAELYHKFQLEGLAIENRPIPWTEKVAELMPDQKTVFNPTLIWFLLGLALIFLEFVVPGVILVFFGIGAWAVAVTTYFGLAASSQSQLLLFAVASILLLVVLRKWIKGKFYGHVGDVQDLTKNIDEFTGQSVVVLQDVIPNKMEGAVEFKGARWRAVSDEHIKKSEIAIITGVDGITLNVRKKEEG</sequence>
<dbReference type="Gene3D" id="3.90.226.10">
    <property type="entry name" value="2-enoyl-CoA Hydratase, Chain A, domain 1"/>
    <property type="match status" value="1"/>
</dbReference>
<dbReference type="AlphaFoldDB" id="A0A0F9F7X8"/>
<reference evidence="8" key="1">
    <citation type="journal article" date="2015" name="Nature">
        <title>Complex archaea that bridge the gap between prokaryotes and eukaryotes.</title>
        <authorList>
            <person name="Spang A."/>
            <person name="Saw J.H."/>
            <person name="Jorgensen S.L."/>
            <person name="Zaremba-Niedzwiedzka K."/>
            <person name="Martijn J."/>
            <person name="Lind A.E."/>
            <person name="van Eijk R."/>
            <person name="Schleper C."/>
            <person name="Guy L."/>
            <person name="Ettema T.J."/>
        </authorList>
    </citation>
    <scope>NUCLEOTIDE SEQUENCE</scope>
</reference>
<organism evidence="8">
    <name type="scientific">marine sediment metagenome</name>
    <dbReference type="NCBI Taxonomy" id="412755"/>
    <lineage>
        <taxon>unclassified sequences</taxon>
        <taxon>metagenomes</taxon>
        <taxon>ecological metagenomes</taxon>
    </lineage>
</organism>
<dbReference type="InterPro" id="IPR002810">
    <property type="entry name" value="NfeD-like_C"/>
</dbReference>
<evidence type="ECO:0000313" key="8">
    <source>
        <dbReference type="EMBL" id="KKL82494.1"/>
    </source>
</evidence>
<dbReference type="EMBL" id="LAZR01022263">
    <property type="protein sequence ID" value="KKL82494.1"/>
    <property type="molecule type" value="Genomic_DNA"/>
</dbReference>
<keyword evidence="2 5" id="KW-0812">Transmembrane</keyword>
<comment type="subcellular location">
    <subcellularLocation>
        <location evidence="1">Membrane</location>
        <topology evidence="1">Multi-pass membrane protein</topology>
    </subcellularLocation>
</comment>
<dbReference type="InterPro" id="IPR052165">
    <property type="entry name" value="Membrane_assoc_protease"/>
</dbReference>
<evidence type="ECO:0000256" key="3">
    <source>
        <dbReference type="ARBA" id="ARBA00022989"/>
    </source>
</evidence>
<evidence type="ECO:0000259" key="7">
    <source>
        <dbReference type="Pfam" id="PF25145"/>
    </source>
</evidence>
<feature type="domain" description="NfeD-like C-terminal" evidence="6">
    <location>
        <begin position="330"/>
        <end position="387"/>
    </location>
</feature>
<dbReference type="InterPro" id="IPR012340">
    <property type="entry name" value="NA-bd_OB-fold"/>
</dbReference>
<feature type="non-terminal residue" evidence="8">
    <location>
        <position position="1"/>
    </location>
</feature>
<proteinExistence type="predicted"/>
<dbReference type="PANTHER" id="PTHR33507:SF3">
    <property type="entry name" value="INNER MEMBRANE PROTEIN YBBJ"/>
    <property type="match status" value="1"/>
</dbReference>
<dbReference type="InterPro" id="IPR056738">
    <property type="entry name" value="NfeD1b_N"/>
</dbReference>
<evidence type="ECO:0000256" key="1">
    <source>
        <dbReference type="ARBA" id="ARBA00004141"/>
    </source>
</evidence>
<dbReference type="Pfam" id="PF25145">
    <property type="entry name" value="NfeD1b_N"/>
    <property type="match status" value="1"/>
</dbReference>
<comment type="caution">
    <text evidence="8">The sequence shown here is derived from an EMBL/GenBank/DDBJ whole genome shotgun (WGS) entry which is preliminary data.</text>
</comment>
<dbReference type="SUPFAM" id="SSF52096">
    <property type="entry name" value="ClpP/crotonase"/>
    <property type="match status" value="1"/>
</dbReference>
<dbReference type="CDD" id="cd07021">
    <property type="entry name" value="Clp_protease_NfeD_like"/>
    <property type="match status" value="1"/>
</dbReference>
<gene>
    <name evidence="8" type="ORF">LCGC14_1984220</name>
</gene>
<dbReference type="Gene3D" id="2.40.50.140">
    <property type="entry name" value="Nucleic acid-binding proteins"/>
    <property type="match status" value="1"/>
</dbReference>
<dbReference type="GO" id="GO:0005886">
    <property type="term" value="C:plasma membrane"/>
    <property type="evidence" value="ECO:0007669"/>
    <property type="project" value="TreeGrafter"/>
</dbReference>
<keyword evidence="3 5" id="KW-1133">Transmembrane helix</keyword>
<feature type="transmembrane region" description="Helical" evidence="5">
    <location>
        <begin position="291"/>
        <end position="307"/>
    </location>
</feature>
<dbReference type="InterPro" id="IPR029045">
    <property type="entry name" value="ClpP/crotonase-like_dom_sf"/>
</dbReference>
<accession>A0A0F9F7X8</accession>
<evidence type="ECO:0000259" key="6">
    <source>
        <dbReference type="Pfam" id="PF01957"/>
    </source>
</evidence>
<keyword evidence="4 5" id="KW-0472">Membrane</keyword>
<name>A0A0F9F7X8_9ZZZZ</name>
<evidence type="ECO:0000256" key="5">
    <source>
        <dbReference type="SAM" id="Phobius"/>
    </source>
</evidence>
<dbReference type="SUPFAM" id="SSF141322">
    <property type="entry name" value="NfeD domain-like"/>
    <property type="match status" value="1"/>
</dbReference>